<dbReference type="RefSeq" id="XP_037151000.1">
    <property type="nucleotide sequence ID" value="XM_037293347.1"/>
</dbReference>
<gene>
    <name evidence="2" type="ORF">HO133_002421</name>
</gene>
<dbReference type="AlphaFoldDB" id="A0A8H6CDE7"/>
<accession>A0A8H6CDE7</accession>
<comment type="caution">
    <text evidence="2">The sequence shown here is derived from an EMBL/GenBank/DDBJ whole genome shotgun (WGS) entry which is preliminary data.</text>
</comment>
<dbReference type="InterPro" id="IPR038883">
    <property type="entry name" value="AN11006-like"/>
</dbReference>
<organism evidence="2 3">
    <name type="scientific">Letharia lupina</name>
    <dbReference type="NCBI Taxonomy" id="560253"/>
    <lineage>
        <taxon>Eukaryota</taxon>
        <taxon>Fungi</taxon>
        <taxon>Dikarya</taxon>
        <taxon>Ascomycota</taxon>
        <taxon>Pezizomycotina</taxon>
        <taxon>Lecanoromycetes</taxon>
        <taxon>OSLEUM clade</taxon>
        <taxon>Lecanoromycetidae</taxon>
        <taxon>Lecanorales</taxon>
        <taxon>Lecanorineae</taxon>
        <taxon>Parmeliaceae</taxon>
        <taxon>Letharia</taxon>
    </lineage>
</organism>
<keyword evidence="3" id="KW-1185">Reference proteome</keyword>
<dbReference type="PANTHER" id="PTHR42085:SF2">
    <property type="entry name" value="F-BOX DOMAIN-CONTAINING PROTEIN"/>
    <property type="match status" value="1"/>
</dbReference>
<name>A0A8H6CDE7_9LECA</name>
<protein>
    <recommendedName>
        <fullName evidence="1">2EXR domain-containing protein</fullName>
    </recommendedName>
</protein>
<evidence type="ECO:0000313" key="2">
    <source>
        <dbReference type="EMBL" id="KAF6221565.1"/>
    </source>
</evidence>
<dbReference type="GeneID" id="59330834"/>
<evidence type="ECO:0000259" key="1">
    <source>
        <dbReference type="Pfam" id="PF20150"/>
    </source>
</evidence>
<dbReference type="Pfam" id="PF20150">
    <property type="entry name" value="2EXR"/>
    <property type="match status" value="1"/>
</dbReference>
<dbReference type="InterPro" id="IPR045518">
    <property type="entry name" value="2EXR"/>
</dbReference>
<dbReference type="EMBL" id="JACCJB010000014">
    <property type="protein sequence ID" value="KAF6221565.1"/>
    <property type="molecule type" value="Genomic_DNA"/>
</dbReference>
<reference evidence="2 3" key="1">
    <citation type="journal article" date="2020" name="Genomics">
        <title>Complete, high-quality genomes from long-read metagenomic sequencing of two wolf lichen thalli reveals enigmatic genome architecture.</title>
        <authorList>
            <person name="McKenzie S.K."/>
            <person name="Walston R.F."/>
            <person name="Allen J.L."/>
        </authorList>
    </citation>
    <scope>NUCLEOTIDE SEQUENCE [LARGE SCALE GENOMIC DNA]</scope>
    <source>
        <strain evidence="2">WasteWater1</strain>
    </source>
</reference>
<sequence>MQDTKRLEHKSMLALQRIHNRIPTTETLPLRPAIPPRSRFESLPFELRLQIYSLLLDGKPQCCHLEKAVGGRSYSTPKLYPAILAVNRSISAEAYPVLYGENTFLFLGTTQIADHLNINHQFLRRLVGLPKIHDPSLLPKTSRHLIKHVAAAPLELARNDWVGRLLGLAPAIKTIEFDFWVGFASIPTLDASIPAIKSLIGASTQTFRIGTRDFDAYHASGFRFSRRRRVELPGMILAVVDLKGLDHVQEKSRLVHKALRFIIEIMGQRPPMPNNTIFPGQALVSVEYRVFLHKDFAGFWSSDEFTVEAETQG</sequence>
<proteinExistence type="predicted"/>
<feature type="domain" description="2EXR" evidence="1">
    <location>
        <begin position="39"/>
        <end position="100"/>
    </location>
</feature>
<evidence type="ECO:0000313" key="3">
    <source>
        <dbReference type="Proteomes" id="UP000593566"/>
    </source>
</evidence>
<dbReference type="Proteomes" id="UP000593566">
    <property type="component" value="Unassembled WGS sequence"/>
</dbReference>
<dbReference type="PANTHER" id="PTHR42085">
    <property type="entry name" value="F-BOX DOMAIN-CONTAINING PROTEIN"/>
    <property type="match status" value="1"/>
</dbReference>